<dbReference type="GO" id="GO:0004519">
    <property type="term" value="F:endonuclease activity"/>
    <property type="evidence" value="ECO:0007669"/>
    <property type="project" value="UniProtKB-KW"/>
</dbReference>
<dbReference type="EMBL" id="CAAGRJ010041207">
    <property type="protein sequence ID" value="VFV47792.1"/>
    <property type="molecule type" value="Genomic_DNA"/>
</dbReference>
<keyword evidence="4" id="KW-0255">Endonuclease</keyword>
<dbReference type="Gene3D" id="2.30.30.850">
    <property type="match status" value="1"/>
</dbReference>
<evidence type="ECO:0000313" key="7">
    <source>
        <dbReference type="EMBL" id="VFV47792.1"/>
    </source>
</evidence>
<evidence type="ECO:0000256" key="1">
    <source>
        <dbReference type="ARBA" id="ARBA00022679"/>
    </source>
</evidence>
<dbReference type="GO" id="GO:0016787">
    <property type="term" value="F:hydrolase activity"/>
    <property type="evidence" value="ECO:0007669"/>
    <property type="project" value="UniProtKB-KW"/>
</dbReference>
<proteinExistence type="predicted"/>
<evidence type="ECO:0000313" key="8">
    <source>
        <dbReference type="Proteomes" id="UP000386466"/>
    </source>
</evidence>
<dbReference type="Pfam" id="PF18697">
    <property type="entry name" value="MLVIN_C"/>
    <property type="match status" value="1"/>
</dbReference>
<evidence type="ECO:0000256" key="4">
    <source>
        <dbReference type="ARBA" id="ARBA00022759"/>
    </source>
</evidence>
<keyword evidence="2" id="KW-0548">Nucleotidyltransferase</keyword>
<evidence type="ECO:0000259" key="6">
    <source>
        <dbReference type="Pfam" id="PF18697"/>
    </source>
</evidence>
<evidence type="ECO:0000256" key="3">
    <source>
        <dbReference type="ARBA" id="ARBA00022722"/>
    </source>
</evidence>
<reference evidence="7 8" key="1">
    <citation type="submission" date="2019-01" db="EMBL/GenBank/DDBJ databases">
        <authorList>
            <person name="Alioto T."/>
            <person name="Alioto T."/>
        </authorList>
    </citation>
    <scope>NUCLEOTIDE SEQUENCE [LARGE SCALE GENOMIC DNA]</scope>
</reference>
<dbReference type="AlphaFoldDB" id="A0A485PYK0"/>
<evidence type="ECO:0000256" key="2">
    <source>
        <dbReference type="ARBA" id="ARBA00022695"/>
    </source>
</evidence>
<keyword evidence="3" id="KW-0540">Nuclease</keyword>
<keyword evidence="1" id="KW-0808">Transferase</keyword>
<feature type="domain" description="Murine leukemia virus integrase C-terminal" evidence="6">
    <location>
        <begin position="19"/>
        <end position="68"/>
    </location>
</feature>
<evidence type="ECO:0000256" key="5">
    <source>
        <dbReference type="ARBA" id="ARBA00022801"/>
    </source>
</evidence>
<accession>A0A485PYK0</accession>
<name>A0A485PYK0_LYNPA</name>
<gene>
    <name evidence="7" type="ORF">LYPA_23C000837</name>
</gene>
<keyword evidence="5" id="KW-0378">Hydrolase</keyword>
<protein>
    <recommendedName>
        <fullName evidence="6">Murine leukemia virus integrase C-terminal domain-containing protein</fullName>
    </recommendedName>
</protein>
<organism evidence="7 8">
    <name type="scientific">Lynx pardinus</name>
    <name type="common">Iberian lynx</name>
    <name type="synonym">Felis pardina</name>
    <dbReference type="NCBI Taxonomy" id="191816"/>
    <lineage>
        <taxon>Eukaryota</taxon>
        <taxon>Metazoa</taxon>
        <taxon>Chordata</taxon>
        <taxon>Craniata</taxon>
        <taxon>Vertebrata</taxon>
        <taxon>Euteleostomi</taxon>
        <taxon>Mammalia</taxon>
        <taxon>Eutheria</taxon>
        <taxon>Laurasiatheria</taxon>
        <taxon>Carnivora</taxon>
        <taxon>Feliformia</taxon>
        <taxon>Felidae</taxon>
        <taxon>Felinae</taxon>
        <taxon>Lynx</taxon>
    </lineage>
</organism>
<sequence length="87" mass="10136">VKKASPDPNSKDPIGQSVEPGDWVFWKRHQRKTITEPRWKRPYQVLPTSDCAAKLVGIERWLHFPQLKKKPLSDTWPCADNEDFPPN</sequence>
<feature type="non-terminal residue" evidence="7">
    <location>
        <position position="1"/>
    </location>
</feature>
<keyword evidence="8" id="KW-1185">Reference proteome</keyword>
<dbReference type="InterPro" id="IPR040643">
    <property type="entry name" value="MLVIN_C"/>
</dbReference>
<dbReference type="Proteomes" id="UP000386466">
    <property type="component" value="Unassembled WGS sequence"/>
</dbReference>
<dbReference type="GO" id="GO:0016779">
    <property type="term" value="F:nucleotidyltransferase activity"/>
    <property type="evidence" value="ECO:0007669"/>
    <property type="project" value="UniProtKB-KW"/>
</dbReference>